<proteinExistence type="inferred from homology"/>
<dbReference type="Proteomes" id="UP000219452">
    <property type="component" value="Unassembled WGS sequence"/>
</dbReference>
<keyword evidence="5" id="KW-0804">Transcription</keyword>
<dbReference type="GO" id="GO:0006352">
    <property type="term" value="P:DNA-templated transcription initiation"/>
    <property type="evidence" value="ECO:0007669"/>
    <property type="project" value="InterPro"/>
</dbReference>
<feature type="domain" description="RNA polymerase sigma-70 region 2" evidence="6">
    <location>
        <begin position="29"/>
        <end position="96"/>
    </location>
</feature>
<evidence type="ECO:0000256" key="1">
    <source>
        <dbReference type="ARBA" id="ARBA00010641"/>
    </source>
</evidence>
<keyword evidence="4" id="KW-0238">DNA-binding</keyword>
<dbReference type="InterPro" id="IPR013325">
    <property type="entry name" value="RNA_pol_sigma_r2"/>
</dbReference>
<dbReference type="SUPFAM" id="SSF88946">
    <property type="entry name" value="Sigma2 domain of RNA polymerase sigma factors"/>
    <property type="match status" value="1"/>
</dbReference>
<dbReference type="Pfam" id="PF04542">
    <property type="entry name" value="Sigma70_r2"/>
    <property type="match status" value="1"/>
</dbReference>
<evidence type="ECO:0000313" key="9">
    <source>
        <dbReference type="Proteomes" id="UP000219452"/>
    </source>
</evidence>
<dbReference type="InterPro" id="IPR007627">
    <property type="entry name" value="RNA_pol_sigma70_r2"/>
</dbReference>
<dbReference type="InterPro" id="IPR014284">
    <property type="entry name" value="RNA_pol_sigma-70_dom"/>
</dbReference>
<dbReference type="InterPro" id="IPR013324">
    <property type="entry name" value="RNA_pol_sigma_r3/r4-like"/>
</dbReference>
<feature type="domain" description="RNA polymerase sigma factor 70 region 4 type 2" evidence="7">
    <location>
        <begin position="124"/>
        <end position="175"/>
    </location>
</feature>
<dbReference type="GO" id="GO:0016987">
    <property type="term" value="F:sigma factor activity"/>
    <property type="evidence" value="ECO:0007669"/>
    <property type="project" value="UniProtKB-KW"/>
</dbReference>
<dbReference type="Gene3D" id="1.10.10.10">
    <property type="entry name" value="Winged helix-like DNA-binding domain superfamily/Winged helix DNA-binding domain"/>
    <property type="match status" value="1"/>
</dbReference>
<dbReference type="CDD" id="cd06171">
    <property type="entry name" value="Sigma70_r4"/>
    <property type="match status" value="1"/>
</dbReference>
<dbReference type="InterPro" id="IPR039425">
    <property type="entry name" value="RNA_pol_sigma-70-like"/>
</dbReference>
<protein>
    <submittedName>
        <fullName evidence="8">RNA polymerase sigma-70 factor, ECF subfamily</fullName>
    </submittedName>
</protein>
<organism evidence="8 9">
    <name type="scientific">Spirosoma fluviale</name>
    <dbReference type="NCBI Taxonomy" id="1597977"/>
    <lineage>
        <taxon>Bacteria</taxon>
        <taxon>Pseudomonadati</taxon>
        <taxon>Bacteroidota</taxon>
        <taxon>Cytophagia</taxon>
        <taxon>Cytophagales</taxon>
        <taxon>Cytophagaceae</taxon>
        <taxon>Spirosoma</taxon>
    </lineage>
</organism>
<dbReference type="GO" id="GO:0003677">
    <property type="term" value="F:DNA binding"/>
    <property type="evidence" value="ECO:0007669"/>
    <property type="project" value="UniProtKB-KW"/>
</dbReference>
<dbReference type="PANTHER" id="PTHR43133">
    <property type="entry name" value="RNA POLYMERASE ECF-TYPE SIGMA FACTO"/>
    <property type="match status" value="1"/>
</dbReference>
<dbReference type="SUPFAM" id="SSF88659">
    <property type="entry name" value="Sigma3 and sigma4 domains of RNA polymerase sigma factors"/>
    <property type="match status" value="1"/>
</dbReference>
<evidence type="ECO:0000256" key="5">
    <source>
        <dbReference type="ARBA" id="ARBA00023163"/>
    </source>
</evidence>
<evidence type="ECO:0000256" key="2">
    <source>
        <dbReference type="ARBA" id="ARBA00023015"/>
    </source>
</evidence>
<reference evidence="9" key="1">
    <citation type="submission" date="2017-09" db="EMBL/GenBank/DDBJ databases">
        <authorList>
            <person name="Varghese N."/>
            <person name="Submissions S."/>
        </authorList>
    </citation>
    <scope>NUCLEOTIDE SEQUENCE [LARGE SCALE GENOMIC DNA]</scope>
    <source>
        <strain evidence="9">DSM 29961</strain>
    </source>
</reference>
<sequence>MKRKTVPANHVTTETDYHANCSLDNFDNLYGNYASKIHQKCLMMINDDETAKDFTQDIFLKVFTKLHTFQNRASFATWIYAIAHNYCLDQIRLSKRFKKESLSDDLIGELPENDQQEPGVIQMQILELLLKELPDQEVTMLRLKHEQGLSVKAISEQYQLSESAVKMRLKRTRDKIQSLCNDFYA</sequence>
<dbReference type="EMBL" id="OCNH01000001">
    <property type="protein sequence ID" value="SOD78085.1"/>
    <property type="molecule type" value="Genomic_DNA"/>
</dbReference>
<dbReference type="PANTHER" id="PTHR43133:SF8">
    <property type="entry name" value="RNA POLYMERASE SIGMA FACTOR HI_1459-RELATED"/>
    <property type="match status" value="1"/>
</dbReference>
<dbReference type="NCBIfam" id="TIGR02937">
    <property type="entry name" value="sigma70-ECF"/>
    <property type="match status" value="1"/>
</dbReference>
<dbReference type="AlphaFoldDB" id="A0A286F4E8"/>
<evidence type="ECO:0000256" key="3">
    <source>
        <dbReference type="ARBA" id="ARBA00023082"/>
    </source>
</evidence>
<dbReference type="InterPro" id="IPR013249">
    <property type="entry name" value="RNA_pol_sigma70_r4_t2"/>
</dbReference>
<dbReference type="Gene3D" id="1.10.1740.10">
    <property type="match status" value="1"/>
</dbReference>
<comment type="similarity">
    <text evidence="1">Belongs to the sigma-70 factor family. ECF subfamily.</text>
</comment>
<keyword evidence="2" id="KW-0805">Transcription regulation</keyword>
<name>A0A286F4E8_9BACT</name>
<gene>
    <name evidence="8" type="ORF">SAMN06269250_0284</name>
</gene>
<evidence type="ECO:0000313" key="8">
    <source>
        <dbReference type="EMBL" id="SOD78085.1"/>
    </source>
</evidence>
<accession>A0A286F4E8</accession>
<evidence type="ECO:0000259" key="6">
    <source>
        <dbReference type="Pfam" id="PF04542"/>
    </source>
</evidence>
<dbReference type="RefSeq" id="WP_097124032.1">
    <property type="nucleotide sequence ID" value="NZ_OCNH01000001.1"/>
</dbReference>
<dbReference type="Pfam" id="PF08281">
    <property type="entry name" value="Sigma70_r4_2"/>
    <property type="match status" value="1"/>
</dbReference>
<keyword evidence="9" id="KW-1185">Reference proteome</keyword>
<dbReference type="InterPro" id="IPR036388">
    <property type="entry name" value="WH-like_DNA-bd_sf"/>
</dbReference>
<keyword evidence="3" id="KW-0731">Sigma factor</keyword>
<evidence type="ECO:0000259" key="7">
    <source>
        <dbReference type="Pfam" id="PF08281"/>
    </source>
</evidence>
<evidence type="ECO:0000256" key="4">
    <source>
        <dbReference type="ARBA" id="ARBA00023125"/>
    </source>
</evidence>
<dbReference type="OrthoDB" id="9780326at2"/>